<dbReference type="SUPFAM" id="SSF53649">
    <property type="entry name" value="Alkaline phosphatase-like"/>
    <property type="match status" value="1"/>
</dbReference>
<dbReference type="Gene3D" id="3.40.720.10">
    <property type="entry name" value="Alkaline Phosphatase, subunit A"/>
    <property type="match status" value="2"/>
</dbReference>
<dbReference type="Pfam" id="PF01663">
    <property type="entry name" value="Phosphodiest"/>
    <property type="match status" value="2"/>
</dbReference>
<dbReference type="InterPro" id="IPR002591">
    <property type="entry name" value="Phosphodiest/P_Trfase"/>
</dbReference>
<comment type="caution">
    <text evidence="1">The sequence shown here is derived from an EMBL/GenBank/DDBJ whole genome shotgun (WGS) entry which is preliminary data.</text>
</comment>
<gene>
    <name evidence="1" type="ORF">Q5Y73_23760</name>
</gene>
<dbReference type="PANTHER" id="PTHR10151:SF120">
    <property type="entry name" value="BIS(5'-ADENOSYL)-TRIPHOSPHATASE"/>
    <property type="match status" value="1"/>
</dbReference>
<accession>A0ABT9J670</accession>
<dbReference type="EMBL" id="JAVAMP010000025">
    <property type="protein sequence ID" value="MDP5277117.1"/>
    <property type="molecule type" value="Genomic_DNA"/>
</dbReference>
<dbReference type="RefSeq" id="WP_305994419.1">
    <property type="nucleotide sequence ID" value="NZ_JAVAMP010000025.1"/>
</dbReference>
<reference evidence="1 2" key="1">
    <citation type="submission" date="2023-08" db="EMBL/GenBank/DDBJ databases">
        <authorList>
            <person name="Park J.-S."/>
        </authorList>
    </citation>
    <scope>NUCLEOTIDE SEQUENCE [LARGE SCALE GENOMIC DNA]</scope>
    <source>
        <strain evidence="1 2">2205SS18-9</strain>
    </source>
</reference>
<dbReference type="InterPro" id="IPR017850">
    <property type="entry name" value="Alkaline_phosphatase_core_sf"/>
</dbReference>
<evidence type="ECO:0000313" key="1">
    <source>
        <dbReference type="EMBL" id="MDP5277117.1"/>
    </source>
</evidence>
<keyword evidence="2" id="KW-1185">Reference proteome</keyword>
<organism evidence="1 2">
    <name type="scientific">Chengkuizengella axinellae</name>
    <dbReference type="NCBI Taxonomy" id="3064388"/>
    <lineage>
        <taxon>Bacteria</taxon>
        <taxon>Bacillati</taxon>
        <taxon>Bacillota</taxon>
        <taxon>Bacilli</taxon>
        <taxon>Bacillales</taxon>
        <taxon>Paenibacillaceae</taxon>
        <taxon>Chengkuizengella</taxon>
    </lineage>
</organism>
<sequence>MNKKKKVFLFGIDGLPPEVFHSFIKQGCLPNFEKLINNAKQIDIIPTLPATTAPGWLSIASGASPGTIGVENILLPNFNKTPDSIINGFDSRYSGVEYIWETFSNHNLDATVLKYPGSWPPRDGDFIQIDGAGGYADITCKFDVAPSKGYVAGVENISESSPEQLFPSGYKDHWRIDTEVKDIVEVFPRDAVGWTGLPEAYTTEFEFVIHIDQKGSNAKKILFGLVYRTNNTFKMLLSKSKDASNVKTYLEEGQWSNWIIEDEYLHPYAYRLKLIELDIKEKRFRLYRSEGHRLYGYTNYPELEQDLLNKVGPVVEWTGTYDYMNQLIDLETQLEIYEEHTNWMIRAIKYLTENKKWNGFFTQWHVIEYAHHLVGACLDKEHPYYNSINVERDLEFLKQVYILADKIIGEIQSVIDDDTLLVIASDHGHDLVHSIFYINNFLVNKGFLTLSENNEIIWSETKAYALFPGLIYINKVNTWKYGIVKDNEIDLICSEITNELRDVIDPNTRKHPIKVVLDRSDLKGFGHYGNRSPDLVFCMDKGYEVASRISDNSELLFEISIPYKEVTSGHGSFFPFSKSARTIALFSGPNIESDSHALPHNLVDIAPTIASYMEIPPPRNCEGRPINIFKSVK</sequence>
<dbReference type="Proteomes" id="UP001231941">
    <property type="component" value="Unassembled WGS sequence"/>
</dbReference>
<proteinExistence type="predicted"/>
<name>A0ABT9J670_9BACL</name>
<dbReference type="PANTHER" id="PTHR10151">
    <property type="entry name" value="ECTONUCLEOTIDE PYROPHOSPHATASE/PHOSPHODIESTERASE"/>
    <property type="match status" value="1"/>
</dbReference>
<evidence type="ECO:0000313" key="2">
    <source>
        <dbReference type="Proteomes" id="UP001231941"/>
    </source>
</evidence>
<protein>
    <submittedName>
        <fullName evidence="1">Alkaline phosphatase family protein</fullName>
    </submittedName>
</protein>